<dbReference type="AlphaFoldDB" id="A0A931GU45"/>
<dbReference type="Proteomes" id="UP000628448">
    <property type="component" value="Unassembled WGS sequence"/>
</dbReference>
<evidence type="ECO:0000256" key="1">
    <source>
        <dbReference type="SAM" id="Phobius"/>
    </source>
</evidence>
<evidence type="ECO:0000313" key="2">
    <source>
        <dbReference type="EMBL" id="MBG9374995.1"/>
    </source>
</evidence>
<name>A0A931GU45_9BACT</name>
<proteinExistence type="predicted"/>
<dbReference type="EMBL" id="JADWYR010000001">
    <property type="protein sequence ID" value="MBG9374995.1"/>
    <property type="molecule type" value="Genomic_DNA"/>
</dbReference>
<accession>A0A931GU45</accession>
<gene>
    <name evidence="2" type="ORF">I5907_02060</name>
</gene>
<comment type="caution">
    <text evidence="2">The sequence shown here is derived from an EMBL/GenBank/DDBJ whole genome shotgun (WGS) entry which is preliminary data.</text>
</comment>
<feature type="transmembrane region" description="Helical" evidence="1">
    <location>
        <begin position="12"/>
        <end position="40"/>
    </location>
</feature>
<reference evidence="2" key="1">
    <citation type="submission" date="2020-11" db="EMBL/GenBank/DDBJ databases">
        <title>Bacterial whole genome sequence for Panacibacter sp. DH6.</title>
        <authorList>
            <person name="Le V."/>
            <person name="Ko S."/>
            <person name="Ahn C.-Y."/>
            <person name="Oh H.-M."/>
        </authorList>
    </citation>
    <scope>NUCLEOTIDE SEQUENCE</scope>
    <source>
        <strain evidence="2">DH6</strain>
    </source>
</reference>
<protein>
    <submittedName>
        <fullName evidence="2">Uncharacterized protein</fullName>
    </submittedName>
</protein>
<organism evidence="2 3">
    <name type="scientific">Panacibacter microcysteis</name>
    <dbReference type="NCBI Taxonomy" id="2793269"/>
    <lineage>
        <taxon>Bacteria</taxon>
        <taxon>Pseudomonadati</taxon>
        <taxon>Bacteroidota</taxon>
        <taxon>Chitinophagia</taxon>
        <taxon>Chitinophagales</taxon>
        <taxon>Chitinophagaceae</taxon>
        <taxon>Panacibacter</taxon>
    </lineage>
</organism>
<keyword evidence="1" id="KW-1133">Transmembrane helix</keyword>
<dbReference type="RefSeq" id="WP_196989076.1">
    <property type="nucleotide sequence ID" value="NZ_JADWYR010000001.1"/>
</dbReference>
<sequence length="88" mass="10073">MIRSIFKPVLAGIVAGAAIFFAGFFLLRILLFFFVIGAVIRFFSRRRRMVYHGYKPFNTPSFGHRYHSAGNVINIHSNKHNSNIISID</sequence>
<keyword evidence="1" id="KW-0472">Membrane</keyword>
<evidence type="ECO:0000313" key="3">
    <source>
        <dbReference type="Proteomes" id="UP000628448"/>
    </source>
</evidence>
<keyword evidence="1" id="KW-0812">Transmembrane</keyword>
<keyword evidence="3" id="KW-1185">Reference proteome</keyword>